<organism evidence="2 3">
    <name type="scientific">Lottia gigantea</name>
    <name type="common">Giant owl limpet</name>
    <dbReference type="NCBI Taxonomy" id="225164"/>
    <lineage>
        <taxon>Eukaryota</taxon>
        <taxon>Metazoa</taxon>
        <taxon>Spiralia</taxon>
        <taxon>Lophotrochozoa</taxon>
        <taxon>Mollusca</taxon>
        <taxon>Gastropoda</taxon>
        <taxon>Patellogastropoda</taxon>
        <taxon>Lottioidea</taxon>
        <taxon>Lottiidae</taxon>
        <taxon>Lottia</taxon>
    </lineage>
</organism>
<dbReference type="Gene3D" id="2.60.120.200">
    <property type="match status" value="1"/>
</dbReference>
<dbReference type="EMBL" id="KB202619">
    <property type="protein sequence ID" value="ESO89256.1"/>
    <property type="molecule type" value="Genomic_DNA"/>
</dbReference>
<proteinExistence type="predicted"/>
<dbReference type="CTD" id="20230121"/>
<feature type="domain" description="MAM" evidence="1">
    <location>
        <begin position="1"/>
        <end position="83"/>
    </location>
</feature>
<dbReference type="InterPro" id="IPR000998">
    <property type="entry name" value="MAM_dom"/>
</dbReference>
<protein>
    <recommendedName>
        <fullName evidence="1">MAM domain-containing protein</fullName>
    </recommendedName>
</protein>
<dbReference type="OrthoDB" id="291007at2759"/>
<dbReference type="PANTHER" id="PTHR23282">
    <property type="entry name" value="APICAL ENDOSOMAL GLYCOPROTEIN PRECURSOR"/>
    <property type="match status" value="1"/>
</dbReference>
<dbReference type="InterPro" id="IPR051560">
    <property type="entry name" value="MAM_domain-containing"/>
</dbReference>
<dbReference type="PROSITE" id="PS50060">
    <property type="entry name" value="MAM_2"/>
    <property type="match status" value="1"/>
</dbReference>
<dbReference type="InterPro" id="IPR013320">
    <property type="entry name" value="ConA-like_dom_sf"/>
</dbReference>
<name>V4A7H9_LOTGI</name>
<dbReference type="HOGENOM" id="CLU_098682_1_1_1"/>
<dbReference type="AlphaFoldDB" id="V4A7H9"/>
<dbReference type="Pfam" id="PF00629">
    <property type="entry name" value="MAM"/>
    <property type="match status" value="1"/>
</dbReference>
<accession>V4A7H9</accession>
<evidence type="ECO:0000313" key="3">
    <source>
        <dbReference type="Proteomes" id="UP000030746"/>
    </source>
</evidence>
<evidence type="ECO:0000259" key="1">
    <source>
        <dbReference type="PROSITE" id="PS50060"/>
    </source>
</evidence>
<dbReference type="RefSeq" id="XP_009060288.1">
    <property type="nucleotide sequence ID" value="XM_009062040.1"/>
</dbReference>
<dbReference type="GO" id="GO:0016020">
    <property type="term" value="C:membrane"/>
    <property type="evidence" value="ECO:0007669"/>
    <property type="project" value="InterPro"/>
</dbReference>
<dbReference type="CDD" id="cd06263">
    <property type="entry name" value="MAM"/>
    <property type="match status" value="1"/>
</dbReference>
<dbReference type="SUPFAM" id="SSF49899">
    <property type="entry name" value="Concanavalin A-like lectins/glucanases"/>
    <property type="match status" value="1"/>
</dbReference>
<sequence>CLSFSYHMFGDSMGTLKVYLSEFGAEKVVLWSRSGDHGNDWIREQLDYYPKTLYQIIFEAVAGGYRSDVAIDDVKIRPGPCFSYDSVAVQQGGIYSRYPSRGFSGR</sequence>
<dbReference type="OMA" id="METSHQY"/>
<dbReference type="Proteomes" id="UP000030746">
    <property type="component" value="Unassembled WGS sequence"/>
</dbReference>
<reference evidence="2 3" key="1">
    <citation type="journal article" date="2013" name="Nature">
        <title>Insights into bilaterian evolution from three spiralian genomes.</title>
        <authorList>
            <person name="Simakov O."/>
            <person name="Marletaz F."/>
            <person name="Cho S.J."/>
            <person name="Edsinger-Gonzales E."/>
            <person name="Havlak P."/>
            <person name="Hellsten U."/>
            <person name="Kuo D.H."/>
            <person name="Larsson T."/>
            <person name="Lv J."/>
            <person name="Arendt D."/>
            <person name="Savage R."/>
            <person name="Osoegawa K."/>
            <person name="de Jong P."/>
            <person name="Grimwood J."/>
            <person name="Chapman J.A."/>
            <person name="Shapiro H."/>
            <person name="Aerts A."/>
            <person name="Otillar R.P."/>
            <person name="Terry A.Y."/>
            <person name="Boore J.L."/>
            <person name="Grigoriev I.V."/>
            <person name="Lindberg D.R."/>
            <person name="Seaver E.C."/>
            <person name="Weisblat D.A."/>
            <person name="Putnam N.H."/>
            <person name="Rokhsar D.S."/>
        </authorList>
    </citation>
    <scope>NUCLEOTIDE SEQUENCE [LARGE SCALE GENOMIC DNA]</scope>
</reference>
<keyword evidence="3" id="KW-1185">Reference proteome</keyword>
<feature type="non-terminal residue" evidence="2">
    <location>
        <position position="1"/>
    </location>
</feature>
<dbReference type="STRING" id="225164.V4A7H9"/>
<dbReference type="KEGG" id="lgi:LOTGIDRAFT_106513"/>
<gene>
    <name evidence="2" type="ORF">LOTGIDRAFT_106513</name>
</gene>
<dbReference type="GeneID" id="20230121"/>
<evidence type="ECO:0000313" key="2">
    <source>
        <dbReference type="EMBL" id="ESO89256.1"/>
    </source>
</evidence>
<dbReference type="PANTHER" id="PTHR23282:SF101">
    <property type="entry name" value="MAM DOMAIN-CONTAINING PROTEIN"/>
    <property type="match status" value="1"/>
</dbReference>